<comment type="catalytic activity">
    <reaction evidence="11">
        <text>2-formamido-N(1)-(5-O-phospho-beta-D-ribosyl)acetamidine + ATP = 5-amino-1-(5-phospho-beta-D-ribosyl)imidazole + ADP + phosphate + H(+)</text>
        <dbReference type="Rhea" id="RHEA:23032"/>
        <dbReference type="ChEBI" id="CHEBI:15378"/>
        <dbReference type="ChEBI" id="CHEBI:30616"/>
        <dbReference type="ChEBI" id="CHEBI:43474"/>
        <dbReference type="ChEBI" id="CHEBI:137981"/>
        <dbReference type="ChEBI" id="CHEBI:147287"/>
        <dbReference type="ChEBI" id="CHEBI:456216"/>
        <dbReference type="EC" id="6.3.3.1"/>
    </reaction>
</comment>
<dbReference type="Pfam" id="PF00586">
    <property type="entry name" value="AIRS"/>
    <property type="match status" value="1"/>
</dbReference>
<evidence type="ECO:0000256" key="3">
    <source>
        <dbReference type="ARBA" id="ARBA00013047"/>
    </source>
</evidence>
<evidence type="ECO:0000259" key="13">
    <source>
        <dbReference type="Pfam" id="PF02769"/>
    </source>
</evidence>
<dbReference type="AlphaFoldDB" id="A0A1F5ISJ1"/>
<comment type="caution">
    <text evidence="14">The sequence shown here is derived from an EMBL/GenBank/DDBJ whole genome shotgun (WGS) entry which is preliminary data.</text>
</comment>
<dbReference type="SUPFAM" id="SSF55326">
    <property type="entry name" value="PurM N-terminal domain-like"/>
    <property type="match status" value="1"/>
</dbReference>
<keyword evidence="5 14" id="KW-0436">Ligase</keyword>
<dbReference type="GO" id="GO:0005829">
    <property type="term" value="C:cytosol"/>
    <property type="evidence" value="ECO:0007669"/>
    <property type="project" value="TreeGrafter"/>
</dbReference>
<dbReference type="GO" id="GO:0046084">
    <property type="term" value="P:adenine biosynthetic process"/>
    <property type="evidence" value="ECO:0007669"/>
    <property type="project" value="TreeGrafter"/>
</dbReference>
<protein>
    <recommendedName>
        <fullName evidence="4">Phosphoribosylformylglycinamidine cyclo-ligase</fullName>
        <ecNumber evidence="3">6.3.3.1</ecNumber>
    </recommendedName>
    <alternativeName>
        <fullName evidence="9">AIR synthase</fullName>
    </alternativeName>
    <alternativeName>
        <fullName evidence="10">AIRS</fullName>
    </alternativeName>
    <alternativeName>
        <fullName evidence="8">Phosphoribosyl-aminoimidazole synthetase</fullName>
    </alternativeName>
</protein>
<dbReference type="SUPFAM" id="SSF56042">
    <property type="entry name" value="PurM C-terminal domain-like"/>
    <property type="match status" value="1"/>
</dbReference>
<evidence type="ECO:0000256" key="6">
    <source>
        <dbReference type="ARBA" id="ARBA00022741"/>
    </source>
</evidence>
<dbReference type="Gene3D" id="3.30.1330.10">
    <property type="entry name" value="PurM-like, N-terminal domain"/>
    <property type="match status" value="1"/>
</dbReference>
<evidence type="ECO:0000256" key="8">
    <source>
        <dbReference type="ARBA" id="ARBA00031908"/>
    </source>
</evidence>
<evidence type="ECO:0000256" key="10">
    <source>
        <dbReference type="ARBA" id="ARBA00033093"/>
    </source>
</evidence>
<name>A0A1F5ISJ1_9BACT</name>
<evidence type="ECO:0000259" key="12">
    <source>
        <dbReference type="Pfam" id="PF00586"/>
    </source>
</evidence>
<feature type="domain" description="PurM-like N-terminal" evidence="12">
    <location>
        <begin position="59"/>
        <end position="175"/>
    </location>
</feature>
<dbReference type="PANTHER" id="PTHR10520">
    <property type="entry name" value="TRIFUNCTIONAL PURINE BIOSYNTHETIC PROTEIN ADENOSINE-3-RELATED"/>
    <property type="match status" value="1"/>
</dbReference>
<dbReference type="Gene3D" id="3.90.650.10">
    <property type="entry name" value="PurM-like C-terminal domain"/>
    <property type="match status" value="1"/>
</dbReference>
<dbReference type="Proteomes" id="UP000176336">
    <property type="component" value="Unassembled WGS sequence"/>
</dbReference>
<evidence type="ECO:0000256" key="7">
    <source>
        <dbReference type="ARBA" id="ARBA00022840"/>
    </source>
</evidence>
<organism evidence="14 15">
    <name type="scientific">Candidatus Daviesbacteria bacterium RIFCSPHIGHO2_01_FULL_41_23</name>
    <dbReference type="NCBI Taxonomy" id="1797764"/>
    <lineage>
        <taxon>Bacteria</taxon>
        <taxon>Candidatus Daviesiibacteriota</taxon>
    </lineage>
</organism>
<evidence type="ECO:0000313" key="14">
    <source>
        <dbReference type="EMBL" id="OGE19290.1"/>
    </source>
</evidence>
<evidence type="ECO:0000256" key="11">
    <source>
        <dbReference type="ARBA" id="ARBA00049057"/>
    </source>
</evidence>
<dbReference type="InterPro" id="IPR004733">
    <property type="entry name" value="PurM_cligase"/>
</dbReference>
<evidence type="ECO:0000256" key="2">
    <source>
        <dbReference type="ARBA" id="ARBA00010280"/>
    </source>
</evidence>
<evidence type="ECO:0000256" key="4">
    <source>
        <dbReference type="ARBA" id="ARBA00020367"/>
    </source>
</evidence>
<keyword evidence="6" id="KW-0547">Nucleotide-binding</keyword>
<gene>
    <name evidence="14" type="ORF">A2871_00350</name>
</gene>
<dbReference type="GO" id="GO:0006189">
    <property type="term" value="P:'de novo' IMP biosynthetic process"/>
    <property type="evidence" value="ECO:0007669"/>
    <property type="project" value="UniProtKB-UniPathway"/>
</dbReference>
<dbReference type="UniPathway" id="UPA00074">
    <property type="reaction ID" value="UER00129"/>
</dbReference>
<dbReference type="InterPro" id="IPR016188">
    <property type="entry name" value="PurM-like_N"/>
</dbReference>
<evidence type="ECO:0000256" key="9">
    <source>
        <dbReference type="ARBA" id="ARBA00032931"/>
    </source>
</evidence>
<dbReference type="InterPro" id="IPR010918">
    <property type="entry name" value="PurM-like_C_dom"/>
</dbReference>
<dbReference type="Pfam" id="PF02769">
    <property type="entry name" value="AIRS_C"/>
    <property type="match status" value="1"/>
</dbReference>
<dbReference type="PANTHER" id="PTHR10520:SF12">
    <property type="entry name" value="TRIFUNCTIONAL PURINE BIOSYNTHETIC PROTEIN ADENOSINE-3"/>
    <property type="match status" value="1"/>
</dbReference>
<comment type="similarity">
    <text evidence="2">Belongs to the AIR synthase family.</text>
</comment>
<dbReference type="EMBL" id="MFCR01000003">
    <property type="protein sequence ID" value="OGE19290.1"/>
    <property type="molecule type" value="Genomic_DNA"/>
</dbReference>
<comment type="pathway">
    <text evidence="1">Purine metabolism; IMP biosynthesis via de novo pathway; 5-amino-1-(5-phospho-D-ribosyl)imidazole from N(2)-formyl-N(1)-(5-phospho-D-ribosyl)glycinamide: step 2/2.</text>
</comment>
<evidence type="ECO:0000256" key="1">
    <source>
        <dbReference type="ARBA" id="ARBA00004686"/>
    </source>
</evidence>
<accession>A0A1F5ISJ1</accession>
<dbReference type="InterPro" id="IPR036921">
    <property type="entry name" value="PurM-like_N_sf"/>
</dbReference>
<dbReference type="GO" id="GO:0004637">
    <property type="term" value="F:phosphoribosylamine-glycine ligase activity"/>
    <property type="evidence" value="ECO:0007669"/>
    <property type="project" value="TreeGrafter"/>
</dbReference>
<reference evidence="14 15" key="1">
    <citation type="journal article" date="2016" name="Nat. Commun.">
        <title>Thousands of microbial genomes shed light on interconnected biogeochemical processes in an aquifer system.</title>
        <authorList>
            <person name="Anantharaman K."/>
            <person name="Brown C.T."/>
            <person name="Hug L.A."/>
            <person name="Sharon I."/>
            <person name="Castelle C.J."/>
            <person name="Probst A.J."/>
            <person name="Thomas B.C."/>
            <person name="Singh A."/>
            <person name="Wilkins M.J."/>
            <person name="Karaoz U."/>
            <person name="Brodie E.L."/>
            <person name="Williams K.H."/>
            <person name="Hubbard S.S."/>
            <person name="Banfield J.F."/>
        </authorList>
    </citation>
    <scope>NUCLEOTIDE SEQUENCE [LARGE SCALE GENOMIC DNA]</scope>
</reference>
<feature type="domain" description="PurM-like C-terminal" evidence="13">
    <location>
        <begin position="189"/>
        <end position="351"/>
    </location>
</feature>
<dbReference type="GO" id="GO:0005524">
    <property type="term" value="F:ATP binding"/>
    <property type="evidence" value="ECO:0007669"/>
    <property type="project" value="UniProtKB-KW"/>
</dbReference>
<keyword evidence="7" id="KW-0067">ATP-binding</keyword>
<evidence type="ECO:0000256" key="5">
    <source>
        <dbReference type="ARBA" id="ARBA00022598"/>
    </source>
</evidence>
<sequence>MKSKINYAQTGVNYSVMDPLKKLAQQMGKQTSANLINFQAKEVGASRGESAFVWEEENSYRAFVIEGLGTKNLVADEMEKITGKTYYDSIAQDTIAAIVNDIITVGAMPEVINAYFGSGGPEWFADTKRSSALVEGWAKACQTAGATWGGGETPGLSGIINPDTLDLVGACIGIIKPKERLTLGDKLAIGDVILLIKSSGIHANGLSLARAVAKKLPGGYATKLPDGTAYGETILTPTYLYVSLIKDLFDGGVDIHYMANITGHGWRKLMRANKNFTYLITQIPSIPQIFDFIKEHSDSSDEDMYGNFNMGAGFAIYLPANQVEKAQAIAEKNNLKSWNAGVVQAGPKQVIIQPKNITFAAETLGVR</sequence>
<evidence type="ECO:0000313" key="15">
    <source>
        <dbReference type="Proteomes" id="UP000176336"/>
    </source>
</evidence>
<dbReference type="InterPro" id="IPR036676">
    <property type="entry name" value="PurM-like_C_sf"/>
</dbReference>
<dbReference type="EC" id="6.3.3.1" evidence="3"/>
<dbReference type="GO" id="GO:0004641">
    <property type="term" value="F:phosphoribosylformylglycinamidine cyclo-ligase activity"/>
    <property type="evidence" value="ECO:0007669"/>
    <property type="project" value="UniProtKB-EC"/>
</dbReference>
<proteinExistence type="inferred from homology"/>